<protein>
    <submittedName>
        <fullName evidence="2">Uncharacterized protein</fullName>
    </submittedName>
</protein>
<keyword evidence="1" id="KW-0812">Transmembrane</keyword>
<comment type="caution">
    <text evidence="2">The sequence shown here is derived from an EMBL/GenBank/DDBJ whole genome shotgun (WGS) entry which is preliminary data.</text>
</comment>
<keyword evidence="1" id="KW-0472">Membrane</keyword>
<reference evidence="2 3" key="1">
    <citation type="submission" date="2020-02" db="EMBL/GenBank/DDBJ databases">
        <title>Sequencing the genomes of 1000 actinobacteria strains.</title>
        <authorList>
            <person name="Klenk H.-P."/>
        </authorList>
    </citation>
    <scope>NUCLEOTIDE SEQUENCE [LARGE SCALE GENOMIC DNA]</scope>
    <source>
        <strain evidence="2 3">DSM 19609</strain>
    </source>
</reference>
<evidence type="ECO:0000313" key="3">
    <source>
        <dbReference type="Proteomes" id="UP000749311"/>
    </source>
</evidence>
<gene>
    <name evidence="2" type="ORF">FB473_002404</name>
</gene>
<feature type="transmembrane region" description="Helical" evidence="1">
    <location>
        <begin position="291"/>
        <end position="314"/>
    </location>
</feature>
<evidence type="ECO:0000313" key="2">
    <source>
        <dbReference type="EMBL" id="NIH57759.1"/>
    </source>
</evidence>
<sequence>MYYSAPYLATGASDLLALRGDVSQASAFATTHLSKVSASDGGLIYRHFLGGHEDAMAKLDGLLDAIHKLLGNSADRIDETMLAYSSTEQANLDEVEKLWEALDNAPDIPPLGPPPDGGLTAGPLPSSGLATPETNIGHWIFDVLSWPDYLSIGSWLRKIFGWIWQAVAGDDPWQMLWKWLGGDFEAIGLAAGAWQELGDWFDDMAGELGVRMQIMFGGWYDSTDATAAGSYFAQATQAIAAAEGPMDDLFRLYNDVAWSSYGFFQAIYSLIDAAIDALVATLMGGTSVLEAIAAVFSGGATAVPAAASAIIAAVETLSAAWGYMMTAVYGVVGIGALVGAATTQIEWVAIPEG</sequence>
<organism evidence="2 3">
    <name type="scientific">Brooklawnia cerclae</name>
    <dbReference type="NCBI Taxonomy" id="349934"/>
    <lineage>
        <taxon>Bacteria</taxon>
        <taxon>Bacillati</taxon>
        <taxon>Actinomycetota</taxon>
        <taxon>Actinomycetes</taxon>
        <taxon>Propionibacteriales</taxon>
        <taxon>Propionibacteriaceae</taxon>
        <taxon>Brooklawnia</taxon>
    </lineage>
</organism>
<feature type="transmembrane region" description="Helical" evidence="1">
    <location>
        <begin position="320"/>
        <end position="341"/>
    </location>
</feature>
<keyword evidence="3" id="KW-1185">Reference proteome</keyword>
<accession>A0ABX0SHE0</accession>
<dbReference type="Proteomes" id="UP000749311">
    <property type="component" value="Unassembled WGS sequence"/>
</dbReference>
<keyword evidence="1" id="KW-1133">Transmembrane helix</keyword>
<proteinExistence type="predicted"/>
<dbReference type="RefSeq" id="WP_167167990.1">
    <property type="nucleotide sequence ID" value="NZ_BAAAOO010000007.1"/>
</dbReference>
<name>A0ABX0SHE0_9ACTN</name>
<dbReference type="EMBL" id="JAAMOZ010000001">
    <property type="protein sequence ID" value="NIH57759.1"/>
    <property type="molecule type" value="Genomic_DNA"/>
</dbReference>
<evidence type="ECO:0000256" key="1">
    <source>
        <dbReference type="SAM" id="Phobius"/>
    </source>
</evidence>